<comment type="similarity">
    <text evidence="1 3">Belongs to the GcvH family.</text>
</comment>
<reference evidence="6 7" key="1">
    <citation type="submission" date="2017-04" db="EMBL/GenBank/DDBJ databases">
        <title>Novel microbial lineages endemic to geothermal iron-oxide mats fill important gaps in the evolutionary history of Archaea.</title>
        <authorList>
            <person name="Jay Z.J."/>
            <person name="Beam J.P."/>
            <person name="Dlakic M."/>
            <person name="Rusch D.B."/>
            <person name="Kozubal M.A."/>
            <person name="Inskeep W.P."/>
        </authorList>
    </citation>
    <scope>NUCLEOTIDE SEQUENCE [LARGE SCALE GENOMIC DNA]</scope>
    <source>
        <strain evidence="6">OSP_D</strain>
    </source>
</reference>
<dbReference type="PANTHER" id="PTHR11715">
    <property type="entry name" value="GLYCINE CLEAVAGE SYSTEM H PROTEIN"/>
    <property type="match status" value="1"/>
</dbReference>
<name>A0A2R6AX16_9ARCH</name>
<accession>A0A2R6AX16</accession>
<dbReference type="NCBIfam" id="NF002270">
    <property type="entry name" value="PRK01202.1"/>
    <property type="match status" value="1"/>
</dbReference>
<dbReference type="InterPro" id="IPR033753">
    <property type="entry name" value="GCV_H/Fam206"/>
</dbReference>
<protein>
    <recommendedName>
        <fullName evidence="3">Probable glycine cleavage system H protein</fullName>
    </recommendedName>
</protein>
<evidence type="ECO:0000256" key="1">
    <source>
        <dbReference type="ARBA" id="ARBA00009249"/>
    </source>
</evidence>
<proteinExistence type="inferred from homology"/>
<dbReference type="PROSITE" id="PS00189">
    <property type="entry name" value="LIPOYL"/>
    <property type="match status" value="1"/>
</dbReference>
<dbReference type="InterPro" id="IPR017453">
    <property type="entry name" value="GCV_H_sub"/>
</dbReference>
<dbReference type="GO" id="GO:0005737">
    <property type="term" value="C:cytoplasm"/>
    <property type="evidence" value="ECO:0007669"/>
    <property type="project" value="TreeGrafter"/>
</dbReference>
<evidence type="ECO:0000313" key="6">
    <source>
        <dbReference type="EMBL" id="PSN90914.1"/>
    </source>
</evidence>
<sequence length="132" mass="14745">MSAIPEGILYSKEHEWVRVEQGICTVGITDYAQSKLGDVVVVDLPKVGARLEYMKPACSIESFKAVSDVYSPLSGTVVEVNTEVSMDPGVVNRDPYGKGWLFKLKPERLEEEIKLLLKPEEYRRLIEGLSDA</sequence>
<dbReference type="HAMAP" id="MF_00272">
    <property type="entry name" value="GcvH"/>
    <property type="match status" value="1"/>
</dbReference>
<feature type="modified residue" description="N6-lipoyllysine" evidence="3 4">
    <location>
        <position position="64"/>
    </location>
</feature>
<comment type="function">
    <text evidence="3">The glycine cleavage system catalyzes the degradation of glycine. The H protein shuttles the methylamine group of glycine from the P protein to the T protein.</text>
</comment>
<keyword evidence="2 3" id="KW-0450">Lipoyl</keyword>
<organism evidence="6 7">
    <name type="scientific">Candidatus Marsarchaeota G2 archaeon OSP_D</name>
    <dbReference type="NCBI Taxonomy" id="1978157"/>
    <lineage>
        <taxon>Archaea</taxon>
        <taxon>Candidatus Marsarchaeota</taxon>
        <taxon>Candidatus Marsarchaeota group 2</taxon>
    </lineage>
</organism>
<feature type="domain" description="Lipoyl-binding" evidence="5">
    <location>
        <begin position="23"/>
        <end position="105"/>
    </location>
</feature>
<dbReference type="AlphaFoldDB" id="A0A2R6AX16"/>
<dbReference type="Pfam" id="PF01597">
    <property type="entry name" value="GCV_H"/>
    <property type="match status" value="1"/>
</dbReference>
<evidence type="ECO:0000256" key="3">
    <source>
        <dbReference type="HAMAP-Rule" id="MF_00272"/>
    </source>
</evidence>
<dbReference type="NCBIfam" id="TIGR00527">
    <property type="entry name" value="gcvH"/>
    <property type="match status" value="1"/>
</dbReference>
<dbReference type="InterPro" id="IPR002930">
    <property type="entry name" value="GCV_H"/>
</dbReference>
<comment type="cofactor">
    <cofactor evidence="3">
        <name>(R)-lipoate</name>
        <dbReference type="ChEBI" id="CHEBI:83088"/>
    </cofactor>
    <text evidence="3">Binds 1 lipoyl cofactor covalently.</text>
</comment>
<dbReference type="GO" id="GO:0005960">
    <property type="term" value="C:glycine cleavage complex"/>
    <property type="evidence" value="ECO:0007669"/>
    <property type="project" value="InterPro"/>
</dbReference>
<evidence type="ECO:0000256" key="4">
    <source>
        <dbReference type="PIRSR" id="PIRSR617453-50"/>
    </source>
</evidence>
<dbReference type="EMBL" id="NEXE01000042">
    <property type="protein sequence ID" value="PSN90914.1"/>
    <property type="molecule type" value="Genomic_DNA"/>
</dbReference>
<dbReference type="PANTHER" id="PTHR11715:SF3">
    <property type="entry name" value="GLYCINE CLEAVAGE SYSTEM H PROTEIN-RELATED"/>
    <property type="match status" value="1"/>
</dbReference>
<evidence type="ECO:0000313" key="7">
    <source>
        <dbReference type="Proteomes" id="UP000240322"/>
    </source>
</evidence>
<evidence type="ECO:0000259" key="5">
    <source>
        <dbReference type="PROSITE" id="PS50968"/>
    </source>
</evidence>
<dbReference type="GO" id="GO:0019464">
    <property type="term" value="P:glycine decarboxylation via glycine cleavage system"/>
    <property type="evidence" value="ECO:0007669"/>
    <property type="project" value="UniProtKB-UniRule"/>
</dbReference>
<dbReference type="InterPro" id="IPR003016">
    <property type="entry name" value="2-oxoA_DH_lipoyl-BS"/>
</dbReference>
<dbReference type="SUPFAM" id="SSF51230">
    <property type="entry name" value="Single hybrid motif"/>
    <property type="match status" value="1"/>
</dbReference>
<evidence type="ECO:0000256" key="2">
    <source>
        <dbReference type="ARBA" id="ARBA00022823"/>
    </source>
</evidence>
<dbReference type="InterPro" id="IPR011053">
    <property type="entry name" value="Single_hybrid_motif"/>
</dbReference>
<dbReference type="Gene3D" id="2.40.50.100">
    <property type="match status" value="1"/>
</dbReference>
<comment type="subunit">
    <text evidence="3">The glycine cleavage system is composed of four proteins: P, T, L and H.</text>
</comment>
<comment type="caution">
    <text evidence="6">The sequence shown here is derived from an EMBL/GenBank/DDBJ whole genome shotgun (WGS) entry which is preliminary data.</text>
</comment>
<dbReference type="GO" id="GO:0009249">
    <property type="term" value="P:protein lipoylation"/>
    <property type="evidence" value="ECO:0007669"/>
    <property type="project" value="TreeGrafter"/>
</dbReference>
<dbReference type="InterPro" id="IPR000089">
    <property type="entry name" value="Biotin_lipoyl"/>
</dbReference>
<dbReference type="PROSITE" id="PS50968">
    <property type="entry name" value="BIOTINYL_LIPOYL"/>
    <property type="match status" value="1"/>
</dbReference>
<dbReference type="CDD" id="cd06848">
    <property type="entry name" value="GCS_H"/>
    <property type="match status" value="1"/>
</dbReference>
<gene>
    <name evidence="3" type="primary">gcvH</name>
    <name evidence="6" type="ORF">B9Q03_05675</name>
</gene>
<dbReference type="Proteomes" id="UP000240322">
    <property type="component" value="Unassembled WGS sequence"/>
</dbReference>